<name>A0A254TEL4_9BURK</name>
<feature type="transmembrane region" description="Helical" evidence="6">
    <location>
        <begin position="287"/>
        <end position="308"/>
    </location>
</feature>
<feature type="transmembrane region" description="Helical" evidence="6">
    <location>
        <begin position="54"/>
        <end position="75"/>
    </location>
</feature>
<dbReference type="PROSITE" id="PS50850">
    <property type="entry name" value="MFS"/>
    <property type="match status" value="1"/>
</dbReference>
<feature type="transmembrane region" description="Helical" evidence="6">
    <location>
        <begin position="179"/>
        <end position="201"/>
    </location>
</feature>
<dbReference type="Pfam" id="PF07690">
    <property type="entry name" value="MFS_1"/>
    <property type="match status" value="1"/>
</dbReference>
<keyword evidence="9" id="KW-1185">Reference proteome</keyword>
<keyword evidence="4 6" id="KW-1133">Transmembrane helix</keyword>
<evidence type="ECO:0000256" key="3">
    <source>
        <dbReference type="ARBA" id="ARBA00022692"/>
    </source>
</evidence>
<evidence type="ECO:0000256" key="4">
    <source>
        <dbReference type="ARBA" id="ARBA00022989"/>
    </source>
</evidence>
<dbReference type="InterPro" id="IPR020846">
    <property type="entry name" value="MFS_dom"/>
</dbReference>
<accession>A0A254TEL4</accession>
<feature type="domain" description="Major facilitator superfamily (MFS) profile" evidence="7">
    <location>
        <begin position="21"/>
        <end position="431"/>
    </location>
</feature>
<evidence type="ECO:0000259" key="7">
    <source>
        <dbReference type="PROSITE" id="PS50850"/>
    </source>
</evidence>
<dbReference type="Gene3D" id="1.20.1250.20">
    <property type="entry name" value="MFS general substrate transporter like domains"/>
    <property type="match status" value="2"/>
</dbReference>
<evidence type="ECO:0000313" key="9">
    <source>
        <dbReference type="Proteomes" id="UP000197535"/>
    </source>
</evidence>
<sequence length="450" mass="48111">MNTGFSAGVSQDLVRKISWRITPVLMLMYFMCIIDRVNLGYASLTMNKELGLTAAQYGFAAGLLYMAYILCEVPSNILLHRTSPRIWFTRIMITWGLCSAATGLIQNETHLYTARLLLGAAEAGLFPGVLYYLTRWLPREERVSVVAMFMMAAPIAFVVGAPVSGYLIDHASVFGYSGWRAMLIIEGLIPVALGLILPFILTNTPEEAKWLTATEKSAIRSALAEEEKSAIANDHGFLKALADGKVWALGFVFFGINVTFSILFWFLPQMVAGFKSTMGGNLTTGQIGMISASPFATAAIAMLVYGFWLKGKATTVAHVSGPIAVAALGTVIPAMSASPYVIMVGLCMAAAGAFCAMVSFWQLPPMIFKGRTAASGIAMVAAIGVSSNAVIPWINGYIKDMTGSLNGAMMFNGGVIVLALITAIIISFKLTRQSPTPSAEASGIRGTARS</sequence>
<evidence type="ECO:0000313" key="8">
    <source>
        <dbReference type="EMBL" id="OWW21096.1"/>
    </source>
</evidence>
<dbReference type="PANTHER" id="PTHR43791:SF36">
    <property type="entry name" value="TRANSPORTER, PUTATIVE (AFU_ORTHOLOGUE AFUA_6G08340)-RELATED"/>
    <property type="match status" value="1"/>
</dbReference>
<comment type="subcellular location">
    <subcellularLocation>
        <location evidence="1">Membrane</location>
        <topology evidence="1">Multi-pass membrane protein</topology>
    </subcellularLocation>
</comment>
<dbReference type="GO" id="GO:0016020">
    <property type="term" value="C:membrane"/>
    <property type="evidence" value="ECO:0007669"/>
    <property type="project" value="UniProtKB-SubCell"/>
</dbReference>
<dbReference type="EMBL" id="LSTO01000001">
    <property type="protein sequence ID" value="OWW21096.1"/>
    <property type="molecule type" value="Genomic_DNA"/>
</dbReference>
<comment type="caution">
    <text evidence="8">The sequence shown here is derived from an EMBL/GenBank/DDBJ whole genome shotgun (WGS) entry which is preliminary data.</text>
</comment>
<feature type="transmembrane region" description="Helical" evidence="6">
    <location>
        <begin position="21"/>
        <end position="42"/>
    </location>
</feature>
<dbReference type="InterPro" id="IPR036259">
    <property type="entry name" value="MFS_trans_sf"/>
</dbReference>
<evidence type="ECO:0000256" key="6">
    <source>
        <dbReference type="SAM" id="Phobius"/>
    </source>
</evidence>
<feature type="transmembrane region" description="Helical" evidence="6">
    <location>
        <begin position="145"/>
        <end position="167"/>
    </location>
</feature>
<evidence type="ECO:0000256" key="1">
    <source>
        <dbReference type="ARBA" id="ARBA00004141"/>
    </source>
</evidence>
<reference evidence="8 9" key="1">
    <citation type="submission" date="2016-02" db="EMBL/GenBank/DDBJ databases">
        <authorList>
            <person name="Wen L."/>
            <person name="He K."/>
            <person name="Yang H."/>
        </authorList>
    </citation>
    <scope>NUCLEOTIDE SEQUENCE [LARGE SCALE GENOMIC DNA]</scope>
    <source>
        <strain evidence="8 9">TSA40</strain>
    </source>
</reference>
<organism evidence="8 9">
    <name type="scientific">Noviherbaspirillum denitrificans</name>
    <dbReference type="NCBI Taxonomy" id="1968433"/>
    <lineage>
        <taxon>Bacteria</taxon>
        <taxon>Pseudomonadati</taxon>
        <taxon>Pseudomonadota</taxon>
        <taxon>Betaproteobacteria</taxon>
        <taxon>Burkholderiales</taxon>
        <taxon>Oxalobacteraceae</taxon>
        <taxon>Noviherbaspirillum</taxon>
    </lineage>
</organism>
<dbReference type="FunFam" id="1.20.1250.20:FF:000018">
    <property type="entry name" value="MFS transporter permease"/>
    <property type="match status" value="1"/>
</dbReference>
<dbReference type="AlphaFoldDB" id="A0A254TEL4"/>
<proteinExistence type="predicted"/>
<dbReference type="InterPro" id="IPR011701">
    <property type="entry name" value="MFS"/>
</dbReference>
<feature type="transmembrane region" description="Helical" evidence="6">
    <location>
        <begin position="340"/>
        <end position="361"/>
    </location>
</feature>
<feature type="transmembrane region" description="Helical" evidence="6">
    <location>
        <begin position="87"/>
        <end position="106"/>
    </location>
</feature>
<dbReference type="PANTHER" id="PTHR43791">
    <property type="entry name" value="PERMEASE-RELATED"/>
    <property type="match status" value="1"/>
</dbReference>
<evidence type="ECO:0000256" key="5">
    <source>
        <dbReference type="ARBA" id="ARBA00023136"/>
    </source>
</evidence>
<gene>
    <name evidence="8" type="ORF">AYR66_18060</name>
</gene>
<feature type="transmembrane region" description="Helical" evidence="6">
    <location>
        <begin position="373"/>
        <end position="395"/>
    </location>
</feature>
<evidence type="ECO:0000256" key="2">
    <source>
        <dbReference type="ARBA" id="ARBA00022448"/>
    </source>
</evidence>
<keyword evidence="5 6" id="KW-0472">Membrane</keyword>
<feature type="transmembrane region" description="Helical" evidence="6">
    <location>
        <begin position="407"/>
        <end position="428"/>
    </location>
</feature>
<feature type="transmembrane region" description="Helical" evidence="6">
    <location>
        <begin position="112"/>
        <end position="133"/>
    </location>
</feature>
<dbReference type="CDD" id="cd17319">
    <property type="entry name" value="MFS_ExuT_GudP_like"/>
    <property type="match status" value="1"/>
</dbReference>
<dbReference type="SUPFAM" id="SSF103473">
    <property type="entry name" value="MFS general substrate transporter"/>
    <property type="match status" value="1"/>
</dbReference>
<feature type="transmembrane region" description="Helical" evidence="6">
    <location>
        <begin position="246"/>
        <end position="267"/>
    </location>
</feature>
<keyword evidence="2" id="KW-0813">Transport</keyword>
<protein>
    <recommendedName>
        <fullName evidence="7">Major facilitator superfamily (MFS) profile domain-containing protein</fullName>
    </recommendedName>
</protein>
<feature type="transmembrane region" description="Helical" evidence="6">
    <location>
        <begin position="315"/>
        <end position="334"/>
    </location>
</feature>
<dbReference type="Proteomes" id="UP000197535">
    <property type="component" value="Unassembled WGS sequence"/>
</dbReference>
<keyword evidence="3 6" id="KW-0812">Transmembrane</keyword>
<dbReference type="GO" id="GO:0022857">
    <property type="term" value="F:transmembrane transporter activity"/>
    <property type="evidence" value="ECO:0007669"/>
    <property type="project" value="InterPro"/>
</dbReference>